<dbReference type="EMBL" id="LR903902">
    <property type="protein sequence ID" value="CAD7252395.1"/>
    <property type="molecule type" value="Genomic_DNA"/>
</dbReference>
<reference evidence="6" key="1">
    <citation type="submission" date="2020-11" db="EMBL/GenBank/DDBJ databases">
        <authorList>
            <person name="Tran Van P."/>
        </authorList>
    </citation>
    <scope>NUCLEOTIDE SEQUENCE</scope>
</reference>
<sequence length="179" mass="19650">MSEGNSGNRLGTGGATRKPRGNGLIPPSHGFPIGCPSHHPRDLSSFCLVDGIFGGERARDCEVGDWSEWSPCTACGGQRDSYRTRDVLREAERDGAACPELHQQRPCPSPSSPCRRGETWCVWSQSKGMPEEVGRKWKLDEEWDASGCEGKWRPVPTTPGTECKCQPGDLHWSLVVLQS</sequence>
<keyword evidence="3" id="KW-0325">Glycoprotein</keyword>
<dbReference type="InterPro" id="IPR044004">
    <property type="entry name" value="TSP1_spondin_dom"/>
</dbReference>
<dbReference type="GO" id="GO:0007155">
    <property type="term" value="P:cell adhesion"/>
    <property type="evidence" value="ECO:0007669"/>
    <property type="project" value="TreeGrafter"/>
</dbReference>
<dbReference type="EMBL" id="CAJPEV010004385">
    <property type="protein sequence ID" value="CAG0901704.1"/>
    <property type="molecule type" value="Genomic_DNA"/>
</dbReference>
<dbReference type="InterPro" id="IPR000884">
    <property type="entry name" value="TSP1_rpt"/>
</dbReference>
<dbReference type="Gene3D" id="2.20.100.10">
    <property type="entry name" value="Thrombospondin type-1 (TSP1) repeat"/>
    <property type="match status" value="1"/>
</dbReference>
<organism evidence="6">
    <name type="scientific">Darwinula stevensoni</name>
    <dbReference type="NCBI Taxonomy" id="69355"/>
    <lineage>
        <taxon>Eukaryota</taxon>
        <taxon>Metazoa</taxon>
        <taxon>Ecdysozoa</taxon>
        <taxon>Arthropoda</taxon>
        <taxon>Crustacea</taxon>
        <taxon>Oligostraca</taxon>
        <taxon>Ostracoda</taxon>
        <taxon>Podocopa</taxon>
        <taxon>Podocopida</taxon>
        <taxon>Darwinulocopina</taxon>
        <taxon>Darwinuloidea</taxon>
        <taxon>Darwinulidae</taxon>
        <taxon>Darwinula</taxon>
    </lineage>
</organism>
<evidence type="ECO:0000259" key="5">
    <source>
        <dbReference type="Pfam" id="PF19028"/>
    </source>
</evidence>
<keyword evidence="7" id="KW-1185">Reference proteome</keyword>
<dbReference type="InterPro" id="IPR051418">
    <property type="entry name" value="Spondin/Thrombospondin_T1"/>
</dbReference>
<protein>
    <recommendedName>
        <fullName evidence="5">Spondin-like TSP1 domain-containing protein</fullName>
    </recommendedName>
</protein>
<evidence type="ECO:0000313" key="7">
    <source>
        <dbReference type="Proteomes" id="UP000677054"/>
    </source>
</evidence>
<dbReference type="SUPFAM" id="SSF82895">
    <property type="entry name" value="TSP-1 type 1 repeat"/>
    <property type="match status" value="1"/>
</dbReference>
<accession>A0A7R9FRV2</accession>
<dbReference type="GO" id="GO:0031012">
    <property type="term" value="C:extracellular matrix"/>
    <property type="evidence" value="ECO:0007669"/>
    <property type="project" value="TreeGrafter"/>
</dbReference>
<dbReference type="InterPro" id="IPR036383">
    <property type="entry name" value="TSP1_rpt_sf"/>
</dbReference>
<keyword evidence="1" id="KW-0732">Signal</keyword>
<dbReference type="Proteomes" id="UP000677054">
    <property type="component" value="Unassembled WGS sequence"/>
</dbReference>
<proteinExistence type="predicted"/>
<dbReference type="PANTHER" id="PTHR11311">
    <property type="entry name" value="SPONDIN"/>
    <property type="match status" value="1"/>
</dbReference>
<dbReference type="Pfam" id="PF19028">
    <property type="entry name" value="TSP1_spondin"/>
    <property type="match status" value="1"/>
</dbReference>
<evidence type="ECO:0000256" key="2">
    <source>
        <dbReference type="ARBA" id="ARBA00023157"/>
    </source>
</evidence>
<gene>
    <name evidence="6" type="ORF">DSTB1V02_LOCUS12153</name>
</gene>
<keyword evidence="2" id="KW-1015">Disulfide bond</keyword>
<evidence type="ECO:0000313" key="6">
    <source>
        <dbReference type="EMBL" id="CAD7252395.1"/>
    </source>
</evidence>
<dbReference type="PROSITE" id="PS50092">
    <property type="entry name" value="TSP1"/>
    <property type="match status" value="1"/>
</dbReference>
<dbReference type="AlphaFoldDB" id="A0A7R9FRV2"/>
<evidence type="ECO:0000256" key="3">
    <source>
        <dbReference type="ARBA" id="ARBA00023180"/>
    </source>
</evidence>
<dbReference type="PANTHER" id="PTHR11311:SF15">
    <property type="entry name" value="SPONDIN-2"/>
    <property type="match status" value="1"/>
</dbReference>
<feature type="domain" description="Spondin-like TSP1" evidence="5">
    <location>
        <begin position="61"/>
        <end position="110"/>
    </location>
</feature>
<evidence type="ECO:0000256" key="1">
    <source>
        <dbReference type="ARBA" id="ARBA00022729"/>
    </source>
</evidence>
<name>A0A7R9FRV2_9CRUS</name>
<feature type="region of interest" description="Disordered" evidence="4">
    <location>
        <begin position="1"/>
        <end position="29"/>
    </location>
</feature>
<dbReference type="OrthoDB" id="347314at2759"/>
<evidence type="ECO:0000256" key="4">
    <source>
        <dbReference type="SAM" id="MobiDB-lite"/>
    </source>
</evidence>